<name>A0A655X899_VIBCL</name>
<proteinExistence type="predicted"/>
<organism evidence="1 2">
    <name type="scientific">Vibrio cholerae</name>
    <dbReference type="NCBI Taxonomy" id="666"/>
    <lineage>
        <taxon>Bacteria</taxon>
        <taxon>Pseudomonadati</taxon>
        <taxon>Pseudomonadota</taxon>
        <taxon>Gammaproteobacteria</taxon>
        <taxon>Vibrionales</taxon>
        <taxon>Vibrionaceae</taxon>
        <taxon>Vibrio</taxon>
    </lineage>
</organism>
<reference evidence="1 2" key="1">
    <citation type="submission" date="2015-07" db="EMBL/GenBank/DDBJ databases">
        <authorList>
            <consortium name="Pathogen Informatics"/>
        </authorList>
    </citation>
    <scope>NUCLEOTIDE SEQUENCE [LARGE SCALE GENOMIC DNA]</scope>
    <source>
        <strain evidence="1 2">A316</strain>
    </source>
</reference>
<accession>A0A655X899</accession>
<protein>
    <submittedName>
        <fullName evidence="1">Uncharacterized protein</fullName>
    </submittedName>
</protein>
<gene>
    <name evidence="1" type="ORF">ERS013200_00454</name>
</gene>
<dbReference type="AlphaFoldDB" id="A0A655X899"/>
<dbReference type="EMBL" id="CWQY01000002">
    <property type="protein sequence ID" value="CSC06322.1"/>
    <property type="molecule type" value="Genomic_DNA"/>
</dbReference>
<sequence>MDHKLASLDAALAVEDYPILDTAAPSRLDWYHSYWLTHRQTALAAPLQQIGWAAD</sequence>
<dbReference type="Proteomes" id="UP000041770">
    <property type="component" value="Unassembled WGS sequence"/>
</dbReference>
<evidence type="ECO:0000313" key="1">
    <source>
        <dbReference type="EMBL" id="CSC06322.1"/>
    </source>
</evidence>
<evidence type="ECO:0000313" key="2">
    <source>
        <dbReference type="Proteomes" id="UP000041770"/>
    </source>
</evidence>